<sequence>MSQQSNLEPQKIASVREVCEAFWQIEKEEDLYSWDVLGVRIWPLVRFRIFYNLTKNSGVYAWKASTKFQLPEGYPRFEGKKGHKVLWKGVTGWRWYLRKLIPDSMRDERLVKWLKASDMIAPFSNRNAQGIDRFSQPIEDLLGDDAIRFGVGSYDRERHWPHLDNLQGHFRKRWGLLASLYVRLRLSKADYAKYARVIKFLEQAAGASAGNYKNFPRWAVRNFLAEGRGYRILFKRLNLKRLFIVNASRMNFMGAAQAAGIKVIELQCGVFSKYNMQFSWPTRPEVPYIPNEIWTWGEYWTAGIENSGSQEIVVSGATEEFEAVRKRAEAAGYRRPPKTVVVMSQPLIGLELYKNAIELAKLEPEYKVVFKPHPKDELSEFTDVGPSNFSIADESASSLELLLENEICVGVFSATLIEAAGLKNRIAILKLAGWEHLSPLIDGGHARAFDTIEELSVHLGNLPEITDGYFFYGKRVPYAELLKTR</sequence>
<name>A0A1D9E0E8_9MICO</name>
<dbReference type="STRING" id="535712.A4Z71_06140"/>
<protein>
    <submittedName>
        <fullName evidence="1">Uncharacterized protein</fullName>
    </submittedName>
</protein>
<proteinExistence type="predicted"/>
<dbReference type="OrthoDB" id="49588at2"/>
<evidence type="ECO:0000313" key="2">
    <source>
        <dbReference type="Proteomes" id="UP000243784"/>
    </source>
</evidence>
<gene>
    <name evidence="1" type="ORF">A4Z71_06140</name>
</gene>
<dbReference type="Proteomes" id="UP000243784">
    <property type="component" value="Chromosome"/>
</dbReference>
<evidence type="ECO:0000313" key="1">
    <source>
        <dbReference type="EMBL" id="AOY56524.1"/>
    </source>
</evidence>
<accession>A0A1D9E0E8</accession>
<dbReference type="KEGG" id="rpla:A4Z71_06140"/>
<dbReference type="AlphaFoldDB" id="A0A1D9E0E8"/>
<organism evidence="1 2">
    <name type="scientific">Candidatus Rhodoluna planktonica</name>
    <dbReference type="NCBI Taxonomy" id="535712"/>
    <lineage>
        <taxon>Bacteria</taxon>
        <taxon>Bacillati</taxon>
        <taxon>Actinomycetota</taxon>
        <taxon>Actinomycetes</taxon>
        <taxon>Micrococcales</taxon>
        <taxon>Microbacteriaceae</taxon>
        <taxon>Luna cluster</taxon>
        <taxon>Luna-1 subcluster</taxon>
        <taxon>Rhodoluna</taxon>
    </lineage>
</organism>
<reference evidence="1 2" key="1">
    <citation type="journal article" date="2016" name="Biochim. Biophys. Acta">
        <title>Photochemical characterization of actinorhodopsin and its functional existence in the natural host.</title>
        <authorList>
            <person name="Nakamura S."/>
            <person name="Kikukawa T."/>
            <person name="Tamogami J."/>
            <person name="Kamiya M."/>
            <person name="Aizawa T."/>
            <person name="Hahn M.W."/>
            <person name="Ihara K."/>
            <person name="Kamo N."/>
            <person name="Demura M."/>
        </authorList>
    </citation>
    <scope>NUCLEOTIDE SEQUENCE [LARGE SCALE GENOMIC DNA]</scope>
    <source>
        <strain evidence="1 2">MWH-Dar1</strain>
    </source>
</reference>
<keyword evidence="2" id="KW-1185">Reference proteome</keyword>
<dbReference type="EMBL" id="CP015208">
    <property type="protein sequence ID" value="AOY56524.1"/>
    <property type="molecule type" value="Genomic_DNA"/>
</dbReference>
<dbReference type="RefSeq" id="WP_070955023.1">
    <property type="nucleotide sequence ID" value="NZ_CP015208.1"/>
</dbReference>